<keyword evidence="5 7" id="KW-1133">Transmembrane helix</keyword>
<evidence type="ECO:0000256" key="1">
    <source>
        <dbReference type="ARBA" id="ARBA00004651"/>
    </source>
</evidence>
<keyword evidence="2 7" id="KW-0813">Transport</keyword>
<dbReference type="InterPro" id="IPR035906">
    <property type="entry name" value="MetI-like_sf"/>
</dbReference>
<evidence type="ECO:0000256" key="6">
    <source>
        <dbReference type="ARBA" id="ARBA00023136"/>
    </source>
</evidence>
<proteinExistence type="inferred from homology"/>
<dbReference type="EMBL" id="RJKE01000001">
    <property type="protein sequence ID" value="ROO87703.1"/>
    <property type="molecule type" value="Genomic_DNA"/>
</dbReference>
<gene>
    <name evidence="9" type="ORF">EDD29_5332</name>
</gene>
<keyword evidence="3" id="KW-1003">Cell membrane</keyword>
<accession>A0A3N1D2E1</accession>
<evidence type="ECO:0000259" key="8">
    <source>
        <dbReference type="PROSITE" id="PS50928"/>
    </source>
</evidence>
<evidence type="ECO:0000313" key="9">
    <source>
        <dbReference type="EMBL" id="ROO87703.1"/>
    </source>
</evidence>
<dbReference type="InterPro" id="IPR045621">
    <property type="entry name" value="BPD_transp_1_N"/>
</dbReference>
<dbReference type="SUPFAM" id="SSF161098">
    <property type="entry name" value="MetI-like"/>
    <property type="match status" value="1"/>
</dbReference>
<feature type="transmembrane region" description="Helical" evidence="7">
    <location>
        <begin position="163"/>
        <end position="183"/>
    </location>
</feature>
<feature type="transmembrane region" description="Helical" evidence="7">
    <location>
        <begin position="136"/>
        <end position="157"/>
    </location>
</feature>
<feature type="transmembrane region" description="Helical" evidence="7">
    <location>
        <begin position="275"/>
        <end position="298"/>
    </location>
</feature>
<evidence type="ECO:0000313" key="10">
    <source>
        <dbReference type="Proteomes" id="UP000272400"/>
    </source>
</evidence>
<dbReference type="Pfam" id="PF00528">
    <property type="entry name" value="BPD_transp_1"/>
    <property type="match status" value="1"/>
</dbReference>
<keyword evidence="6 7" id="KW-0472">Membrane</keyword>
<comment type="caution">
    <text evidence="9">The sequence shown here is derived from an EMBL/GenBank/DDBJ whole genome shotgun (WGS) entry which is preliminary data.</text>
</comment>
<evidence type="ECO:0000256" key="4">
    <source>
        <dbReference type="ARBA" id="ARBA00022692"/>
    </source>
</evidence>
<sequence>MITPRYVGRRLALALAQVAAVASAVFLLSDLLPGDAAVIIAGDDPDPERIAQIRQALGLDRPLSERFTDWLGGLLRGDLGHSLVSDRPVSAILGEALGPTLLLASATLALLLPLAAVLGVAAALREGGRFDKAFTAIAVGLYAVPEFALAIVFITALSGILPVTALGGLTPAAMVPPVAVMLARPLCSLSRLVRAGMIGALHAGYTAHPARLGVPARRVRYLHALPNAVTPAVQQLARTVDWLLGGVIIVEAVFVVPGLGTVLADAVADRDLPVLQGLALVFAATTVLANLTADFAAFRLAPRA</sequence>
<dbReference type="CDD" id="cd06261">
    <property type="entry name" value="TM_PBP2"/>
    <property type="match status" value="1"/>
</dbReference>
<protein>
    <submittedName>
        <fullName evidence="9">Peptide/nickel transport system permease protein</fullName>
    </submittedName>
</protein>
<organism evidence="9 10">
    <name type="scientific">Actinocorallia herbida</name>
    <dbReference type="NCBI Taxonomy" id="58109"/>
    <lineage>
        <taxon>Bacteria</taxon>
        <taxon>Bacillati</taxon>
        <taxon>Actinomycetota</taxon>
        <taxon>Actinomycetes</taxon>
        <taxon>Streptosporangiales</taxon>
        <taxon>Thermomonosporaceae</taxon>
        <taxon>Actinocorallia</taxon>
    </lineage>
</organism>
<evidence type="ECO:0000256" key="7">
    <source>
        <dbReference type="RuleBase" id="RU363032"/>
    </source>
</evidence>
<dbReference type="Proteomes" id="UP000272400">
    <property type="component" value="Unassembled WGS sequence"/>
</dbReference>
<name>A0A3N1D2E1_9ACTN</name>
<comment type="subcellular location">
    <subcellularLocation>
        <location evidence="1 7">Cell membrane</location>
        <topology evidence="1 7">Multi-pass membrane protein</topology>
    </subcellularLocation>
</comment>
<dbReference type="Gene3D" id="1.10.3720.10">
    <property type="entry name" value="MetI-like"/>
    <property type="match status" value="1"/>
</dbReference>
<dbReference type="Pfam" id="PF19300">
    <property type="entry name" value="BPD_transp_1_N"/>
    <property type="match status" value="1"/>
</dbReference>
<dbReference type="PANTHER" id="PTHR43163:SF3">
    <property type="entry name" value="PEPTIDE ABC TRANSPORTER PERMEASE PROTEIN"/>
    <property type="match status" value="1"/>
</dbReference>
<feature type="transmembrane region" description="Helical" evidence="7">
    <location>
        <begin position="101"/>
        <end position="124"/>
    </location>
</feature>
<evidence type="ECO:0000256" key="5">
    <source>
        <dbReference type="ARBA" id="ARBA00022989"/>
    </source>
</evidence>
<feature type="transmembrane region" description="Helical" evidence="7">
    <location>
        <begin position="242"/>
        <end position="263"/>
    </location>
</feature>
<evidence type="ECO:0000256" key="2">
    <source>
        <dbReference type="ARBA" id="ARBA00022448"/>
    </source>
</evidence>
<dbReference type="AlphaFoldDB" id="A0A3N1D2E1"/>
<reference evidence="9 10" key="1">
    <citation type="submission" date="2018-11" db="EMBL/GenBank/DDBJ databases">
        <title>Sequencing the genomes of 1000 actinobacteria strains.</title>
        <authorList>
            <person name="Klenk H.-P."/>
        </authorList>
    </citation>
    <scope>NUCLEOTIDE SEQUENCE [LARGE SCALE GENOMIC DNA]</scope>
    <source>
        <strain evidence="9 10">DSM 44254</strain>
    </source>
</reference>
<dbReference type="GO" id="GO:0055085">
    <property type="term" value="P:transmembrane transport"/>
    <property type="evidence" value="ECO:0007669"/>
    <property type="project" value="InterPro"/>
</dbReference>
<dbReference type="InterPro" id="IPR000515">
    <property type="entry name" value="MetI-like"/>
</dbReference>
<dbReference type="OrthoDB" id="9778910at2"/>
<comment type="similarity">
    <text evidence="7">Belongs to the binding-protein-dependent transport system permease family.</text>
</comment>
<dbReference type="RefSeq" id="WP_123666954.1">
    <property type="nucleotide sequence ID" value="NZ_RJKE01000001.1"/>
</dbReference>
<feature type="domain" description="ABC transmembrane type-1" evidence="8">
    <location>
        <begin position="97"/>
        <end position="293"/>
    </location>
</feature>
<dbReference type="PANTHER" id="PTHR43163">
    <property type="entry name" value="DIPEPTIDE TRANSPORT SYSTEM PERMEASE PROTEIN DPPB-RELATED"/>
    <property type="match status" value="1"/>
</dbReference>
<dbReference type="GO" id="GO:0005886">
    <property type="term" value="C:plasma membrane"/>
    <property type="evidence" value="ECO:0007669"/>
    <property type="project" value="UniProtKB-SubCell"/>
</dbReference>
<dbReference type="PROSITE" id="PS50928">
    <property type="entry name" value="ABC_TM1"/>
    <property type="match status" value="1"/>
</dbReference>
<keyword evidence="4 7" id="KW-0812">Transmembrane</keyword>
<evidence type="ECO:0000256" key="3">
    <source>
        <dbReference type="ARBA" id="ARBA00022475"/>
    </source>
</evidence>
<keyword evidence="10" id="KW-1185">Reference proteome</keyword>